<reference evidence="1" key="1">
    <citation type="submission" date="2014-11" db="EMBL/GenBank/DDBJ databases">
        <authorList>
            <person name="Otto D Thomas"/>
            <person name="Naeem Raeece"/>
        </authorList>
    </citation>
    <scope>NUCLEOTIDE SEQUENCE</scope>
</reference>
<sequence length="133" mass="14131">MFCLGGAGLRAWKGDVACVTKNLHRSLLTVLNQAGGIQASLRPLRRPEQSEFDWVGRGGRGGGRGGWGLFFAGAAVQQGTGQVVGDCWGGLKGGNDWVKAVGEISNVGKVHDFFMECRVWCLGGRVGSVVKQR</sequence>
<gene>
    <name evidence="1" type="ORF">Cvel_20432</name>
</gene>
<evidence type="ECO:0000313" key="1">
    <source>
        <dbReference type="EMBL" id="CEM23953.1"/>
    </source>
</evidence>
<dbReference type="VEuPathDB" id="CryptoDB:Cvel_20432"/>
<organism evidence="1">
    <name type="scientific">Chromera velia CCMP2878</name>
    <dbReference type="NCBI Taxonomy" id="1169474"/>
    <lineage>
        <taxon>Eukaryota</taxon>
        <taxon>Sar</taxon>
        <taxon>Alveolata</taxon>
        <taxon>Colpodellida</taxon>
        <taxon>Chromeraceae</taxon>
        <taxon>Chromera</taxon>
    </lineage>
</organism>
<name>A0A0G4G677_9ALVE</name>
<dbReference type="EMBL" id="CDMZ01000917">
    <property type="protein sequence ID" value="CEM23953.1"/>
    <property type="molecule type" value="Genomic_DNA"/>
</dbReference>
<protein>
    <submittedName>
        <fullName evidence="1">Uncharacterized protein</fullName>
    </submittedName>
</protein>
<proteinExistence type="predicted"/>
<dbReference type="AlphaFoldDB" id="A0A0G4G677"/>
<accession>A0A0G4G677</accession>